<comment type="caution">
    <text evidence="5">The sequence shown here is derived from an EMBL/GenBank/DDBJ whole genome shotgun (WGS) entry which is preliminary data.</text>
</comment>
<evidence type="ECO:0000259" key="4">
    <source>
        <dbReference type="PROSITE" id="PS51118"/>
    </source>
</evidence>
<dbReference type="PANTHER" id="PTHR33204">
    <property type="entry name" value="TRANSCRIPTIONAL REGULATOR, MARR FAMILY"/>
    <property type="match status" value="1"/>
</dbReference>
<evidence type="ECO:0000256" key="1">
    <source>
        <dbReference type="ARBA" id="ARBA00023015"/>
    </source>
</evidence>
<dbReference type="RefSeq" id="WP_340275305.1">
    <property type="nucleotide sequence ID" value="NZ_JBAKIA010000010.1"/>
</dbReference>
<keyword evidence="6" id="KW-1185">Reference proteome</keyword>
<dbReference type="PANTHER" id="PTHR33204:SF39">
    <property type="entry name" value="TRANSCRIPTIONAL REGULATORY PROTEIN"/>
    <property type="match status" value="1"/>
</dbReference>
<dbReference type="PROSITE" id="PS51118">
    <property type="entry name" value="HTH_HXLR"/>
    <property type="match status" value="1"/>
</dbReference>
<dbReference type="Proteomes" id="UP001385499">
    <property type="component" value="Unassembled WGS sequence"/>
</dbReference>
<dbReference type="SUPFAM" id="SSF46785">
    <property type="entry name" value="Winged helix' DNA-binding domain"/>
    <property type="match status" value="1"/>
</dbReference>
<feature type="domain" description="HTH hxlR-type" evidence="4">
    <location>
        <begin position="15"/>
        <end position="113"/>
    </location>
</feature>
<gene>
    <name evidence="5" type="ORF">V6575_14475</name>
</gene>
<dbReference type="EMBL" id="JBAKIA010000010">
    <property type="protein sequence ID" value="MEJ8475297.1"/>
    <property type="molecule type" value="Genomic_DNA"/>
</dbReference>
<proteinExistence type="predicted"/>
<accession>A0ABU8TMA0</accession>
<keyword evidence="1" id="KW-0805">Transcription regulation</keyword>
<dbReference type="Gene3D" id="1.10.10.10">
    <property type="entry name" value="Winged helix-like DNA-binding domain superfamily/Winged helix DNA-binding domain"/>
    <property type="match status" value="1"/>
</dbReference>
<dbReference type="InterPro" id="IPR036390">
    <property type="entry name" value="WH_DNA-bd_sf"/>
</dbReference>
<protein>
    <submittedName>
        <fullName evidence="5">Helix-turn-helix domain-containing protein</fullName>
    </submittedName>
</protein>
<sequence length="122" mass="13603">MLPVTAITREDAEHCPVRSVLGTVNGKWQSLLILALEDGDLRFSAIKRLLGDISQRVLTENLRMLERDGYVTRTVTPGPPVAVSYGLTPMGRSMLETLKPMVLWAAENFSAVQKARLDYDQM</sequence>
<keyword evidence="3" id="KW-0804">Transcription</keyword>
<dbReference type="InterPro" id="IPR002577">
    <property type="entry name" value="HTH_HxlR"/>
</dbReference>
<name>A0ABU8TMA0_9HYPH</name>
<evidence type="ECO:0000256" key="3">
    <source>
        <dbReference type="ARBA" id="ARBA00023163"/>
    </source>
</evidence>
<dbReference type="InterPro" id="IPR036388">
    <property type="entry name" value="WH-like_DNA-bd_sf"/>
</dbReference>
<evidence type="ECO:0000313" key="5">
    <source>
        <dbReference type="EMBL" id="MEJ8475297.1"/>
    </source>
</evidence>
<organism evidence="5 6">
    <name type="scientific">Roseibium algae</name>
    <dbReference type="NCBI Taxonomy" id="3123038"/>
    <lineage>
        <taxon>Bacteria</taxon>
        <taxon>Pseudomonadati</taxon>
        <taxon>Pseudomonadota</taxon>
        <taxon>Alphaproteobacteria</taxon>
        <taxon>Hyphomicrobiales</taxon>
        <taxon>Stappiaceae</taxon>
        <taxon>Roseibium</taxon>
    </lineage>
</organism>
<reference evidence="5 6" key="1">
    <citation type="submission" date="2024-02" db="EMBL/GenBank/DDBJ databases">
        <title>Roseibium algae sp. nov., isolated from marine alga (Grateloupia sp.), showing potential in myo-inositol conversion.</title>
        <authorList>
            <person name="Wang Y."/>
        </authorList>
    </citation>
    <scope>NUCLEOTIDE SEQUENCE [LARGE SCALE GENOMIC DNA]</scope>
    <source>
        <strain evidence="5 6">H3510</strain>
    </source>
</reference>
<evidence type="ECO:0000313" key="6">
    <source>
        <dbReference type="Proteomes" id="UP001385499"/>
    </source>
</evidence>
<keyword evidence="2" id="KW-0238">DNA-binding</keyword>
<evidence type="ECO:0000256" key="2">
    <source>
        <dbReference type="ARBA" id="ARBA00023125"/>
    </source>
</evidence>
<dbReference type="Pfam" id="PF01638">
    <property type="entry name" value="HxlR"/>
    <property type="match status" value="1"/>
</dbReference>